<feature type="transmembrane region" description="Helical" evidence="6">
    <location>
        <begin position="211"/>
        <end position="236"/>
    </location>
</feature>
<evidence type="ECO:0000256" key="6">
    <source>
        <dbReference type="SAM" id="Phobius"/>
    </source>
</evidence>
<comment type="caution">
    <text evidence="7">The sequence shown here is derived from an EMBL/GenBank/DDBJ whole genome shotgun (WGS) entry which is preliminary data.</text>
</comment>
<feature type="transmembrane region" description="Helical" evidence="6">
    <location>
        <begin position="135"/>
        <end position="164"/>
    </location>
</feature>
<dbReference type="PIRSF" id="PIRSF035875">
    <property type="entry name" value="RNase_BN"/>
    <property type="match status" value="1"/>
</dbReference>
<feature type="transmembrane region" description="Helical" evidence="6">
    <location>
        <begin position="28"/>
        <end position="51"/>
    </location>
</feature>
<organism evidence="7 8">
    <name type="scientific">Candidatus Harrisonbacteria bacterium CG10_big_fil_rev_8_21_14_0_10_45_28</name>
    <dbReference type="NCBI Taxonomy" id="1974586"/>
    <lineage>
        <taxon>Bacteria</taxon>
        <taxon>Candidatus Harrisoniibacteriota</taxon>
    </lineage>
</organism>
<evidence type="ECO:0000256" key="2">
    <source>
        <dbReference type="ARBA" id="ARBA00022475"/>
    </source>
</evidence>
<comment type="subcellular location">
    <subcellularLocation>
        <location evidence="1">Cell membrane</location>
        <topology evidence="1">Multi-pass membrane protein</topology>
    </subcellularLocation>
</comment>
<name>A0A2H0UQ16_9BACT</name>
<dbReference type="GO" id="GO:0005886">
    <property type="term" value="C:plasma membrane"/>
    <property type="evidence" value="ECO:0007669"/>
    <property type="project" value="UniProtKB-SubCell"/>
</dbReference>
<sequence length="276" mass="30166">MKNKKDSILKITFSNWQKDNASRIGAALAYYAVFSLAPLLLILIGVSRIFFVQDAARENLLVQLEKIISPAGRQVAETILSNATTLTIKGGTTATVIGVVIVLIGAMAVFRQIYNALDTIWRTSISRRHGHIKAFLIKNLISLVMIIAAGVLLVSSFIISAIISGIASNPTIHFPAVFWESINTIISFLVITLVFAITVKMLSAVKLKWAHIWLGALTTSFFFILGKFGFGLYLMLTNLGSAYGAAGALIIFLFWVFYSAQIFLFGVELVKAKSQA</sequence>
<dbReference type="NCBIfam" id="TIGR00765">
    <property type="entry name" value="yihY_not_rbn"/>
    <property type="match status" value="1"/>
</dbReference>
<evidence type="ECO:0000256" key="5">
    <source>
        <dbReference type="ARBA" id="ARBA00023136"/>
    </source>
</evidence>
<dbReference type="AlphaFoldDB" id="A0A2H0UQ16"/>
<evidence type="ECO:0000256" key="4">
    <source>
        <dbReference type="ARBA" id="ARBA00022989"/>
    </source>
</evidence>
<dbReference type="InterPro" id="IPR017039">
    <property type="entry name" value="Virul_fac_BrkB"/>
</dbReference>
<dbReference type="Proteomes" id="UP000230903">
    <property type="component" value="Unassembled WGS sequence"/>
</dbReference>
<proteinExistence type="predicted"/>
<accession>A0A2H0UQ16</accession>
<keyword evidence="2" id="KW-1003">Cell membrane</keyword>
<keyword evidence="3 6" id="KW-0812">Transmembrane</keyword>
<dbReference type="PANTHER" id="PTHR30213">
    <property type="entry name" value="INNER MEMBRANE PROTEIN YHJD"/>
    <property type="match status" value="1"/>
</dbReference>
<feature type="transmembrane region" description="Helical" evidence="6">
    <location>
        <begin position="94"/>
        <end position="114"/>
    </location>
</feature>
<evidence type="ECO:0000256" key="1">
    <source>
        <dbReference type="ARBA" id="ARBA00004651"/>
    </source>
</evidence>
<dbReference type="PANTHER" id="PTHR30213:SF1">
    <property type="entry name" value="INNER MEMBRANE PROTEIN YHJD"/>
    <property type="match status" value="1"/>
</dbReference>
<keyword evidence="5 6" id="KW-0472">Membrane</keyword>
<evidence type="ECO:0000313" key="7">
    <source>
        <dbReference type="EMBL" id="PIR87885.1"/>
    </source>
</evidence>
<protein>
    <submittedName>
        <fullName evidence="7">Ribonuclease BN</fullName>
    </submittedName>
</protein>
<feature type="transmembrane region" description="Helical" evidence="6">
    <location>
        <begin position="242"/>
        <end position="267"/>
    </location>
</feature>
<dbReference type="EMBL" id="PFBC01000035">
    <property type="protein sequence ID" value="PIR87885.1"/>
    <property type="molecule type" value="Genomic_DNA"/>
</dbReference>
<feature type="transmembrane region" description="Helical" evidence="6">
    <location>
        <begin position="176"/>
        <end position="199"/>
    </location>
</feature>
<reference evidence="8" key="1">
    <citation type="submission" date="2017-09" db="EMBL/GenBank/DDBJ databases">
        <title>Depth-based differentiation of microbial function through sediment-hosted aquifers and enrichment of novel symbionts in the deep terrestrial subsurface.</title>
        <authorList>
            <person name="Probst A.J."/>
            <person name="Ladd B."/>
            <person name="Jarett J.K."/>
            <person name="Geller-Mcgrath D.E."/>
            <person name="Sieber C.M.K."/>
            <person name="Emerson J.B."/>
            <person name="Anantharaman K."/>
            <person name="Thomas B.C."/>
            <person name="Malmstrom R."/>
            <person name="Stieglmeier M."/>
            <person name="Klingl A."/>
            <person name="Woyke T."/>
            <person name="Ryan C.M."/>
            <person name="Banfield J.F."/>
        </authorList>
    </citation>
    <scope>NUCLEOTIDE SEQUENCE [LARGE SCALE GENOMIC DNA]</scope>
</reference>
<evidence type="ECO:0000313" key="8">
    <source>
        <dbReference type="Proteomes" id="UP000230903"/>
    </source>
</evidence>
<keyword evidence="4 6" id="KW-1133">Transmembrane helix</keyword>
<gene>
    <name evidence="7" type="ORF">COU10_02220</name>
</gene>
<dbReference type="Pfam" id="PF03631">
    <property type="entry name" value="Virul_fac_BrkB"/>
    <property type="match status" value="1"/>
</dbReference>
<evidence type="ECO:0000256" key="3">
    <source>
        <dbReference type="ARBA" id="ARBA00022692"/>
    </source>
</evidence>